<keyword evidence="2 3" id="KW-0808">Transferase</keyword>
<gene>
    <name evidence="5" type="ORF">L0M14_06325</name>
</gene>
<name>A0ABY3SMX0_9BACL</name>
<feature type="domain" description="Ketosynthase family 3 (KS3)" evidence="4">
    <location>
        <begin position="1"/>
        <end position="312"/>
    </location>
</feature>
<dbReference type="EMBL" id="CP090978">
    <property type="protein sequence ID" value="UJF34770.1"/>
    <property type="molecule type" value="Genomic_DNA"/>
</dbReference>
<dbReference type="PANTHER" id="PTHR11712">
    <property type="entry name" value="POLYKETIDE SYNTHASE-RELATED"/>
    <property type="match status" value="1"/>
</dbReference>
<evidence type="ECO:0000256" key="1">
    <source>
        <dbReference type="ARBA" id="ARBA00008467"/>
    </source>
</evidence>
<accession>A0ABY3SMX0</accession>
<dbReference type="SUPFAM" id="SSF53901">
    <property type="entry name" value="Thiolase-like"/>
    <property type="match status" value="2"/>
</dbReference>
<dbReference type="PANTHER" id="PTHR11712:SF336">
    <property type="entry name" value="3-OXOACYL-[ACYL-CARRIER-PROTEIN] SYNTHASE, MITOCHONDRIAL"/>
    <property type="match status" value="1"/>
</dbReference>
<evidence type="ECO:0000256" key="3">
    <source>
        <dbReference type="RuleBase" id="RU003694"/>
    </source>
</evidence>
<evidence type="ECO:0000313" key="5">
    <source>
        <dbReference type="EMBL" id="UJF34770.1"/>
    </source>
</evidence>
<sequence length="314" mass="33588">MSVKGIVVSGSNLSQNYAYSLFKKFDEAPEYLTPSYALHFMDTDHVGTISDICNIKGEGFNVGGASASGNVAIIKAMQMIQLGLADLCLVSGTLADLSPLELMSFSNLGAMGGKSFGSEPGQACRPFDKKHEGFIYGQAAACLILESRQSAEKRGVKPLAELLSGALVLDGNRLSDPNEDGEVRAMEQALRQAGLSPGDIDYINAHGTSTPTGDMTEIRAIKRLFKERIGEIWMNSTKSLTGHCLYSAGIVEALAAIVQMKEGFVHPNLNLEEPIDQECRFSRGNTVKANLKTALSNSFGFGGINTSIVLRGIN</sequence>
<dbReference type="SMART" id="SM00825">
    <property type="entry name" value="PKS_KS"/>
    <property type="match status" value="1"/>
</dbReference>
<dbReference type="Gene3D" id="3.40.47.10">
    <property type="match status" value="1"/>
</dbReference>
<dbReference type="InterPro" id="IPR000794">
    <property type="entry name" value="Beta-ketoacyl_synthase"/>
</dbReference>
<organism evidence="5 6">
    <name type="scientific">Paenibacillus hexagrammi</name>
    <dbReference type="NCBI Taxonomy" id="2908839"/>
    <lineage>
        <taxon>Bacteria</taxon>
        <taxon>Bacillati</taxon>
        <taxon>Bacillota</taxon>
        <taxon>Bacilli</taxon>
        <taxon>Bacillales</taxon>
        <taxon>Paenibacillaceae</taxon>
        <taxon>Paenibacillus</taxon>
    </lineage>
</organism>
<dbReference type="Pfam" id="PF00109">
    <property type="entry name" value="ketoacyl-synt"/>
    <property type="match status" value="1"/>
</dbReference>
<evidence type="ECO:0000313" key="6">
    <source>
        <dbReference type="Proteomes" id="UP001649230"/>
    </source>
</evidence>
<dbReference type="InterPro" id="IPR016039">
    <property type="entry name" value="Thiolase-like"/>
</dbReference>
<comment type="similarity">
    <text evidence="1 3">Belongs to the thiolase-like superfamily. Beta-ketoacyl-ACP synthases family.</text>
</comment>
<dbReference type="InterPro" id="IPR020841">
    <property type="entry name" value="PKS_Beta-ketoAc_synthase_dom"/>
</dbReference>
<evidence type="ECO:0000256" key="2">
    <source>
        <dbReference type="ARBA" id="ARBA00022679"/>
    </source>
</evidence>
<protein>
    <submittedName>
        <fullName evidence="5">Polyketide beta-ketoacyl:ACP synthase</fullName>
    </submittedName>
</protein>
<dbReference type="InterPro" id="IPR014031">
    <property type="entry name" value="Ketoacyl_synth_C"/>
</dbReference>
<reference evidence="5 6" key="1">
    <citation type="journal article" date="2024" name="Int. J. Syst. Evol. Microbiol.">
        <title>Paenibacillus hexagrammi sp. nov., a novel bacterium isolated from the gut content of Hexagrammos agrammus.</title>
        <authorList>
            <person name="Jung H.K."/>
            <person name="Kim D.G."/>
            <person name="Zin H."/>
            <person name="Park J."/>
            <person name="Jung H."/>
            <person name="Kim Y.O."/>
            <person name="Kong H.J."/>
            <person name="Kim J.W."/>
            <person name="Kim Y.S."/>
        </authorList>
    </citation>
    <scope>NUCLEOTIDE SEQUENCE [LARGE SCALE GENOMIC DNA]</scope>
    <source>
        <strain evidence="5 6">YPD9-1</strain>
    </source>
</reference>
<evidence type="ECO:0000259" key="4">
    <source>
        <dbReference type="PROSITE" id="PS52004"/>
    </source>
</evidence>
<dbReference type="Proteomes" id="UP001649230">
    <property type="component" value="Chromosome"/>
</dbReference>
<dbReference type="PROSITE" id="PS52004">
    <property type="entry name" value="KS3_2"/>
    <property type="match status" value="1"/>
</dbReference>
<dbReference type="CDD" id="cd00834">
    <property type="entry name" value="KAS_I_II"/>
    <property type="match status" value="1"/>
</dbReference>
<proteinExistence type="inferred from homology"/>
<dbReference type="InterPro" id="IPR014030">
    <property type="entry name" value="Ketoacyl_synth_N"/>
</dbReference>
<dbReference type="NCBIfam" id="NF005490">
    <property type="entry name" value="PRK07103.1"/>
    <property type="match status" value="1"/>
</dbReference>
<dbReference type="Pfam" id="PF02801">
    <property type="entry name" value="Ketoacyl-synt_C"/>
    <property type="match status" value="1"/>
</dbReference>
<dbReference type="RefSeq" id="WP_235121343.1">
    <property type="nucleotide sequence ID" value="NZ_CP090978.1"/>
</dbReference>
<keyword evidence="6" id="KW-1185">Reference proteome</keyword>